<sequence length="104" mass="12018">MYVSKAKKSDACRVRALRPLRRCKAAAARCVLNGSRRVRQTAAGMRRYTRRVARVLWWYRQRSHVWPCGGGRRANTAALSLLYTAMVLLAAVLTSRQRRRFKPQ</sequence>
<keyword evidence="1" id="KW-1133">Transmembrane helix</keyword>
<accession>A0A8X6NVD5</accession>
<dbReference type="AlphaFoldDB" id="A0A8X6NVD5"/>
<evidence type="ECO:0000313" key="3">
    <source>
        <dbReference type="Proteomes" id="UP000887013"/>
    </source>
</evidence>
<proteinExistence type="predicted"/>
<keyword evidence="1" id="KW-0472">Membrane</keyword>
<keyword evidence="1" id="KW-0812">Transmembrane</keyword>
<dbReference type="EMBL" id="BMAW01061800">
    <property type="protein sequence ID" value="GFT32942.1"/>
    <property type="molecule type" value="Genomic_DNA"/>
</dbReference>
<dbReference type="Proteomes" id="UP000887013">
    <property type="component" value="Unassembled WGS sequence"/>
</dbReference>
<gene>
    <name evidence="2" type="ORF">NPIL_191321</name>
</gene>
<reference evidence="2" key="1">
    <citation type="submission" date="2020-08" db="EMBL/GenBank/DDBJ databases">
        <title>Multicomponent nature underlies the extraordinary mechanical properties of spider dragline silk.</title>
        <authorList>
            <person name="Kono N."/>
            <person name="Nakamura H."/>
            <person name="Mori M."/>
            <person name="Yoshida Y."/>
            <person name="Ohtoshi R."/>
            <person name="Malay A.D."/>
            <person name="Moran D.A.P."/>
            <person name="Tomita M."/>
            <person name="Numata K."/>
            <person name="Arakawa K."/>
        </authorList>
    </citation>
    <scope>NUCLEOTIDE SEQUENCE</scope>
</reference>
<evidence type="ECO:0000313" key="2">
    <source>
        <dbReference type="EMBL" id="GFT32942.1"/>
    </source>
</evidence>
<name>A0A8X6NVD5_NEPPI</name>
<comment type="caution">
    <text evidence="2">The sequence shown here is derived from an EMBL/GenBank/DDBJ whole genome shotgun (WGS) entry which is preliminary data.</text>
</comment>
<evidence type="ECO:0000256" key="1">
    <source>
        <dbReference type="SAM" id="Phobius"/>
    </source>
</evidence>
<keyword evidence="3" id="KW-1185">Reference proteome</keyword>
<organism evidence="2 3">
    <name type="scientific">Nephila pilipes</name>
    <name type="common">Giant wood spider</name>
    <name type="synonym">Nephila maculata</name>
    <dbReference type="NCBI Taxonomy" id="299642"/>
    <lineage>
        <taxon>Eukaryota</taxon>
        <taxon>Metazoa</taxon>
        <taxon>Ecdysozoa</taxon>
        <taxon>Arthropoda</taxon>
        <taxon>Chelicerata</taxon>
        <taxon>Arachnida</taxon>
        <taxon>Araneae</taxon>
        <taxon>Araneomorphae</taxon>
        <taxon>Entelegynae</taxon>
        <taxon>Araneoidea</taxon>
        <taxon>Nephilidae</taxon>
        <taxon>Nephila</taxon>
    </lineage>
</organism>
<protein>
    <submittedName>
        <fullName evidence="2">Uncharacterized protein</fullName>
    </submittedName>
</protein>
<feature type="transmembrane region" description="Helical" evidence="1">
    <location>
        <begin position="76"/>
        <end position="94"/>
    </location>
</feature>